<protein>
    <submittedName>
        <fullName evidence="2">Chromo domain-containing protein</fullName>
    </submittedName>
</protein>
<name>A0AC34R251_9BILA</name>
<dbReference type="WBParaSite" id="JU765_v2.g2875.t1">
    <property type="protein sequence ID" value="JU765_v2.g2875.t1"/>
    <property type="gene ID" value="JU765_v2.g2875"/>
</dbReference>
<sequence>MAERAIRTLKSKLYKYFTDTGNHRWVDVLHEIVDGINNSVCRSTGYTPDSFSFSNASERRHKLIENIKLRYKQVFKLGDTVRVAKIKTPFKKGYLPNFSDHIYKIVEVLNTCPITYKLADESGQVERSKFYTHELCAVTQNVDTQYRIHVLKSRQRKGKKEFFVQWIGYDDSYNSWIPERDMISV</sequence>
<reference evidence="2" key="1">
    <citation type="submission" date="2022-11" db="UniProtKB">
        <authorList>
            <consortium name="WormBaseParasite"/>
        </authorList>
    </citation>
    <scope>IDENTIFICATION</scope>
</reference>
<dbReference type="Proteomes" id="UP000887576">
    <property type="component" value="Unplaced"/>
</dbReference>
<evidence type="ECO:0000313" key="2">
    <source>
        <dbReference type="WBParaSite" id="JU765_v2.g2875.t1"/>
    </source>
</evidence>
<proteinExistence type="predicted"/>
<organism evidence="1 2">
    <name type="scientific">Panagrolaimus sp. JU765</name>
    <dbReference type="NCBI Taxonomy" id="591449"/>
    <lineage>
        <taxon>Eukaryota</taxon>
        <taxon>Metazoa</taxon>
        <taxon>Ecdysozoa</taxon>
        <taxon>Nematoda</taxon>
        <taxon>Chromadorea</taxon>
        <taxon>Rhabditida</taxon>
        <taxon>Tylenchina</taxon>
        <taxon>Panagrolaimomorpha</taxon>
        <taxon>Panagrolaimoidea</taxon>
        <taxon>Panagrolaimidae</taxon>
        <taxon>Panagrolaimus</taxon>
    </lineage>
</organism>
<accession>A0AC34R251</accession>
<evidence type="ECO:0000313" key="1">
    <source>
        <dbReference type="Proteomes" id="UP000887576"/>
    </source>
</evidence>